<evidence type="ECO:0000256" key="4">
    <source>
        <dbReference type="ARBA" id="ARBA00023316"/>
    </source>
</evidence>
<organism evidence="6 7">
    <name type="scientific">Carnobacterium divergens DSM 20623</name>
    <dbReference type="NCBI Taxonomy" id="1449336"/>
    <lineage>
        <taxon>Bacteria</taxon>
        <taxon>Bacillati</taxon>
        <taxon>Bacillota</taxon>
        <taxon>Bacilli</taxon>
        <taxon>Lactobacillales</taxon>
        <taxon>Carnobacteriaceae</taxon>
        <taxon>Carnobacterium</taxon>
    </lineage>
</organism>
<comment type="catalytic activity">
    <reaction evidence="5">
        <text>UDP-N-acetyl-alpha-D-mannosamine + N-acetyl-alpha-D-glucosaminyl-di-trans,octa-cis-undecaprenyl diphosphate = N-acetyl-beta-D-mannosaminyl-(1-&gt;4)-N-acetyl-alpha-D-glucosaminyl di-trans,octa-cis-undecaprenyl diphosphate + UDP + H(+)</text>
        <dbReference type="Rhea" id="RHEA:16053"/>
        <dbReference type="ChEBI" id="CHEBI:15378"/>
        <dbReference type="ChEBI" id="CHEBI:58223"/>
        <dbReference type="ChEBI" id="CHEBI:62959"/>
        <dbReference type="ChEBI" id="CHEBI:68623"/>
        <dbReference type="ChEBI" id="CHEBI:132210"/>
        <dbReference type="EC" id="2.4.1.187"/>
    </reaction>
</comment>
<dbReference type="GO" id="GO:0047244">
    <property type="term" value="F:N-acetylglucosaminyldiphosphoundecaprenol N-acetyl-beta-D-mannosaminyltransferase activity"/>
    <property type="evidence" value="ECO:0007669"/>
    <property type="project" value="UniProtKB-UniRule"/>
</dbReference>
<dbReference type="EMBL" id="JQBS01000007">
    <property type="protein sequence ID" value="KRN57147.1"/>
    <property type="molecule type" value="Genomic_DNA"/>
</dbReference>
<sequence length="244" mass="27636">MKKIDILGIPFDNLTKKQFVTEIMNNSDANKKTFIVTANPEIVMYAKENTSYSCLLHEADYITADGIGVIKASHMLNTPIIERVAGFDLMISLLEEANKKNKRVYFLGAKKEVVKLATENVATNYPNIIICGFHDGYFGANDSTIMESVQASNPDFIFVALGFPRQEEWIHTYLKTASKGILMGVGGSFDVLSGKVKRAPKIFQNLHLEWLYRLLKQPTRFVRMLVLPKFLLEVKKVIKEKKVK</sequence>
<keyword evidence="2 5" id="KW-0808">Transferase</keyword>
<dbReference type="PATRIC" id="fig|1449336.4.peg.126"/>
<proteinExistence type="inferred from homology"/>
<keyword evidence="4 5" id="KW-0961">Cell wall biogenesis/degradation</keyword>
<evidence type="ECO:0000256" key="3">
    <source>
        <dbReference type="ARBA" id="ARBA00022944"/>
    </source>
</evidence>
<comment type="similarity">
    <text evidence="5">Belongs to the glycosyltransferase 26 family. TagA/TarA subfamily.</text>
</comment>
<dbReference type="AlphaFoldDB" id="A0A0R2HXJ0"/>
<dbReference type="HAMAP" id="MF_02070">
    <property type="entry name" value="TagA_TarA"/>
    <property type="match status" value="1"/>
</dbReference>
<reference evidence="6 7" key="1">
    <citation type="journal article" date="2015" name="Genome Announc.">
        <title>Expanding the biotechnology potential of lactobacilli through comparative genomics of 213 strains and associated genera.</title>
        <authorList>
            <person name="Sun Z."/>
            <person name="Harris H.M."/>
            <person name="McCann A."/>
            <person name="Guo C."/>
            <person name="Argimon S."/>
            <person name="Zhang W."/>
            <person name="Yang X."/>
            <person name="Jeffery I.B."/>
            <person name="Cooney J.C."/>
            <person name="Kagawa T.F."/>
            <person name="Liu W."/>
            <person name="Song Y."/>
            <person name="Salvetti E."/>
            <person name="Wrobel A."/>
            <person name="Rasinkangas P."/>
            <person name="Parkhill J."/>
            <person name="Rea M.C."/>
            <person name="O'Sullivan O."/>
            <person name="Ritari J."/>
            <person name="Douillard F.P."/>
            <person name="Paul Ross R."/>
            <person name="Yang R."/>
            <person name="Briner A.E."/>
            <person name="Felis G.E."/>
            <person name="de Vos W.M."/>
            <person name="Barrangou R."/>
            <person name="Klaenhammer T.R."/>
            <person name="Caufield P.W."/>
            <person name="Cui Y."/>
            <person name="Zhang H."/>
            <person name="O'Toole P.W."/>
        </authorList>
    </citation>
    <scope>NUCLEOTIDE SEQUENCE [LARGE SCALE GENOMIC DNA]</scope>
    <source>
        <strain evidence="6 7">DSM 20623</strain>
    </source>
</reference>
<dbReference type="EC" id="2.4.1.187" evidence="5"/>
<evidence type="ECO:0000256" key="1">
    <source>
        <dbReference type="ARBA" id="ARBA00022676"/>
    </source>
</evidence>
<dbReference type="PANTHER" id="PTHR34136:SF1">
    <property type="entry name" value="UDP-N-ACETYL-D-MANNOSAMINURONIC ACID TRANSFERASE"/>
    <property type="match status" value="1"/>
</dbReference>
<dbReference type="PANTHER" id="PTHR34136">
    <property type="match status" value="1"/>
</dbReference>
<keyword evidence="3 5" id="KW-0777">Teichoic acid biosynthesis</keyword>
<dbReference type="GeneID" id="89588122"/>
<accession>A0A0R2HXJ0</accession>
<gene>
    <name evidence="6" type="ORF">IV74_GL000125</name>
</gene>
<dbReference type="CDD" id="cd06533">
    <property type="entry name" value="Glyco_transf_WecG_TagA"/>
    <property type="match status" value="1"/>
</dbReference>
<name>A0A0R2HXJ0_CARDV</name>
<comment type="pathway">
    <text evidence="5">Cell wall biogenesis; teichoic acid biosynthesis.</text>
</comment>
<evidence type="ECO:0000256" key="2">
    <source>
        <dbReference type="ARBA" id="ARBA00022679"/>
    </source>
</evidence>
<dbReference type="eggNOG" id="COG1922">
    <property type="taxonomic scope" value="Bacteria"/>
</dbReference>
<dbReference type="UniPathway" id="UPA00632"/>
<dbReference type="GO" id="GO:0071555">
    <property type="term" value="P:cell wall organization"/>
    <property type="evidence" value="ECO:0007669"/>
    <property type="project" value="UniProtKB-KW"/>
</dbReference>
<evidence type="ECO:0000313" key="7">
    <source>
        <dbReference type="Proteomes" id="UP000051658"/>
    </source>
</evidence>
<dbReference type="NCBIfam" id="TIGR00696">
    <property type="entry name" value="wecG_tagA_cpsF"/>
    <property type="match status" value="1"/>
</dbReference>
<dbReference type="Pfam" id="PF03808">
    <property type="entry name" value="Glyco_tran_WecG"/>
    <property type="match status" value="1"/>
</dbReference>
<dbReference type="InterPro" id="IPR034714">
    <property type="entry name" value="TagA_TarA"/>
</dbReference>
<dbReference type="Proteomes" id="UP000051658">
    <property type="component" value="Unassembled WGS sequence"/>
</dbReference>
<dbReference type="InterPro" id="IPR004629">
    <property type="entry name" value="WecG_TagA_CpsF"/>
</dbReference>
<evidence type="ECO:0000313" key="6">
    <source>
        <dbReference type="EMBL" id="KRN57147.1"/>
    </source>
</evidence>
<evidence type="ECO:0000256" key="5">
    <source>
        <dbReference type="HAMAP-Rule" id="MF_02070"/>
    </source>
</evidence>
<protein>
    <recommendedName>
        <fullName evidence="5">N-acetylglucosaminyldiphosphoundecaprenol N-acetyl-beta-D-mannosaminyltransferase</fullName>
        <ecNumber evidence="5">2.4.1.187</ecNumber>
    </recommendedName>
    <alternativeName>
        <fullName evidence="5">N-acetylmannosaminyltransferase</fullName>
    </alternativeName>
    <alternativeName>
        <fullName evidence="5">UDP-N-acetylmannosamine transferase</fullName>
    </alternativeName>
    <alternativeName>
        <fullName evidence="5">UDP-N-acetylmannosamine:N-acetylglucosaminyl pyrophosphorylundecaprenol N-acetylmannosaminyltransferase</fullName>
    </alternativeName>
</protein>
<dbReference type="RefSeq" id="WP_034571496.1">
    <property type="nucleotide sequence ID" value="NZ_JQBS01000007.1"/>
</dbReference>
<comment type="function">
    <text evidence="5">Catalyzes the conversion of GlcNAc-PP-undecaprenol into ManNAc-GlcNAc-PP-undecaprenol, the first committed lipid intermediate in the de novo synthesis of teichoic acid.</text>
</comment>
<dbReference type="GO" id="GO:0019350">
    <property type="term" value="P:teichoic acid biosynthetic process"/>
    <property type="evidence" value="ECO:0007669"/>
    <property type="project" value="UniProtKB-UniRule"/>
</dbReference>
<keyword evidence="1 5" id="KW-0328">Glycosyltransferase</keyword>
<comment type="caution">
    <text evidence="6">The sequence shown here is derived from an EMBL/GenBank/DDBJ whole genome shotgun (WGS) entry which is preliminary data.</text>
</comment>
<keyword evidence="7" id="KW-1185">Reference proteome</keyword>